<reference evidence="1" key="1">
    <citation type="submission" date="2021-09" db="EMBL/GenBank/DDBJ databases">
        <authorList>
            <consortium name="AG Swart"/>
            <person name="Singh M."/>
            <person name="Singh A."/>
            <person name="Seah K."/>
            <person name="Emmerich C."/>
        </authorList>
    </citation>
    <scope>NUCLEOTIDE SEQUENCE</scope>
    <source>
        <strain evidence="1">ATCC30299</strain>
    </source>
</reference>
<dbReference type="EMBL" id="CAJZBQ010000025">
    <property type="protein sequence ID" value="CAG9320273.1"/>
    <property type="molecule type" value="Genomic_DNA"/>
</dbReference>
<sequence length="299" mass="35184">MNKISRAFSSHYPYHIITKSEAQKLLDFPLQFYSEKYPKESKETRKSYNHHWKKELEGIAYSCGMFLSLLAKENLKELEDLLEWNMFKTLEKSIKIYKDSGYTISSIGSAENPKVEVLDVNTYEGCLLPYRNLNLESSKYKTQSYLDKEPYPSYHRYKLKTEDSITDIIPEFYEFESLNLKEICTSGNAEIYKEQIDELRWYLDKCHIKIWVIDIGYISTFKLLVKNKEGDIVEGTNDENKLEFHSFRMEMSVYEEGLVNCMFDPQGRLKRFLKANQGLLDQYTISDVDGFMNGNPFTT</sequence>
<organism evidence="1 2">
    <name type="scientific">Blepharisma stoltei</name>
    <dbReference type="NCBI Taxonomy" id="1481888"/>
    <lineage>
        <taxon>Eukaryota</taxon>
        <taxon>Sar</taxon>
        <taxon>Alveolata</taxon>
        <taxon>Ciliophora</taxon>
        <taxon>Postciliodesmatophora</taxon>
        <taxon>Heterotrichea</taxon>
        <taxon>Heterotrichida</taxon>
        <taxon>Blepharismidae</taxon>
        <taxon>Blepharisma</taxon>
    </lineage>
</organism>
<evidence type="ECO:0000313" key="1">
    <source>
        <dbReference type="EMBL" id="CAG9320273.1"/>
    </source>
</evidence>
<accession>A0AAU9IZH0</accession>
<comment type="caution">
    <text evidence="1">The sequence shown here is derived from an EMBL/GenBank/DDBJ whole genome shotgun (WGS) entry which is preliminary data.</text>
</comment>
<protein>
    <submittedName>
        <fullName evidence="1">Uncharacterized protein</fullName>
    </submittedName>
</protein>
<dbReference type="Proteomes" id="UP001162131">
    <property type="component" value="Unassembled WGS sequence"/>
</dbReference>
<keyword evidence="2" id="KW-1185">Reference proteome</keyword>
<gene>
    <name evidence="1" type="ORF">BSTOLATCC_MIC26193</name>
</gene>
<dbReference type="AlphaFoldDB" id="A0AAU9IZH0"/>
<proteinExistence type="predicted"/>
<name>A0AAU9IZH0_9CILI</name>
<evidence type="ECO:0000313" key="2">
    <source>
        <dbReference type="Proteomes" id="UP001162131"/>
    </source>
</evidence>